<protein>
    <submittedName>
        <fullName evidence="3">Internalin-A</fullName>
    </submittedName>
</protein>
<keyword evidence="2" id="KW-0677">Repeat</keyword>
<dbReference type="InterPro" id="IPR032675">
    <property type="entry name" value="LRR_dom_sf"/>
</dbReference>
<proteinExistence type="predicted"/>
<dbReference type="KEGG" id="hhz:NCTC10839_01410"/>
<dbReference type="InterPro" id="IPR050836">
    <property type="entry name" value="SDS22/Internalin_LRR"/>
</dbReference>
<sequence>MKSISGSRVDRSFNKVISNLNQINELDVSFCYNFDFNCLYKLKNLKHLNIGHIWEPSIKPIIPIASNLESLNLEGNIFKDLHLLKKFNNLKSLDISQCNVDGYLDFDFLKSLTKLEFFRFDDNTNKIKNFYSVRFCKNLRKISFEYSNLDSINGLEYCKHLEWINATCCNIKSLSSLRKLNGLKYVYLQNCGITNIEPLRNQVNLIELDLYDNPIDDISPLINVLKIEYLSIQDVSLLENMKELQTLNLSGNALDEIKIKKLKKLTNLKDLNLADCNINDISYISSLTNLVCLNLDGNSIKNYHPLLSLNNLKYLELGLNVEDFSIFTHKNFPHGYNWRFLQKNND</sequence>
<evidence type="ECO:0000313" key="4">
    <source>
        <dbReference type="Proteomes" id="UP000248808"/>
    </source>
</evidence>
<reference evidence="3 4" key="1">
    <citation type="submission" date="2018-06" db="EMBL/GenBank/DDBJ databases">
        <authorList>
            <consortium name="Pathogen Informatics"/>
            <person name="Doyle S."/>
        </authorList>
    </citation>
    <scope>NUCLEOTIDE SEQUENCE [LARGE SCALE GENOMIC DNA]</scope>
    <source>
        <strain evidence="3 4">NCTC10839</strain>
    </source>
</reference>
<dbReference type="GeneID" id="56957996"/>
<gene>
    <name evidence="3" type="primary">inlA</name>
    <name evidence="3" type="ORF">NCTC10839_01410</name>
</gene>
<dbReference type="PANTHER" id="PTHR46652:SF3">
    <property type="entry name" value="LEUCINE-RICH REPEAT-CONTAINING PROTEIN 9"/>
    <property type="match status" value="1"/>
</dbReference>
<keyword evidence="1" id="KW-0433">Leucine-rich repeat</keyword>
<dbReference type="Gene3D" id="3.80.10.10">
    <property type="entry name" value="Ribonuclease Inhibitor"/>
    <property type="match status" value="3"/>
</dbReference>
<accession>A0A2X4UHW8</accession>
<dbReference type="AlphaFoldDB" id="A0A2X4UHW8"/>
<dbReference type="Pfam" id="PF13855">
    <property type="entry name" value="LRR_8"/>
    <property type="match status" value="1"/>
</dbReference>
<dbReference type="InterPro" id="IPR001611">
    <property type="entry name" value="Leu-rich_rpt"/>
</dbReference>
<dbReference type="RefSeq" id="WP_111696784.1">
    <property type="nucleotide sequence ID" value="NZ_LS483458.1"/>
</dbReference>
<evidence type="ECO:0000256" key="1">
    <source>
        <dbReference type="ARBA" id="ARBA00022614"/>
    </source>
</evidence>
<dbReference type="PROSITE" id="PS51450">
    <property type="entry name" value="LRR"/>
    <property type="match status" value="3"/>
</dbReference>
<dbReference type="PANTHER" id="PTHR46652">
    <property type="entry name" value="LEUCINE-RICH REPEAT AND IQ DOMAIN-CONTAINING PROTEIN 1-RELATED"/>
    <property type="match status" value="1"/>
</dbReference>
<dbReference type="Pfam" id="PF12799">
    <property type="entry name" value="LRR_4"/>
    <property type="match status" value="1"/>
</dbReference>
<dbReference type="Proteomes" id="UP000248808">
    <property type="component" value="Chromosome 1"/>
</dbReference>
<dbReference type="InterPro" id="IPR025875">
    <property type="entry name" value="Leu-rich_rpt_4"/>
</dbReference>
<name>A0A2X4UHW8_HAEHA</name>
<evidence type="ECO:0000256" key="2">
    <source>
        <dbReference type="ARBA" id="ARBA00022737"/>
    </source>
</evidence>
<dbReference type="EMBL" id="LS483458">
    <property type="protein sequence ID" value="SQH97494.1"/>
    <property type="molecule type" value="Genomic_DNA"/>
</dbReference>
<dbReference type="SUPFAM" id="SSF52058">
    <property type="entry name" value="L domain-like"/>
    <property type="match status" value="1"/>
</dbReference>
<evidence type="ECO:0000313" key="3">
    <source>
        <dbReference type="EMBL" id="SQH97494.1"/>
    </source>
</evidence>
<organism evidence="3 4">
    <name type="scientific">Haemophilus haemolyticus</name>
    <dbReference type="NCBI Taxonomy" id="726"/>
    <lineage>
        <taxon>Bacteria</taxon>
        <taxon>Pseudomonadati</taxon>
        <taxon>Pseudomonadota</taxon>
        <taxon>Gammaproteobacteria</taxon>
        <taxon>Pasteurellales</taxon>
        <taxon>Pasteurellaceae</taxon>
        <taxon>Haemophilus</taxon>
    </lineage>
</organism>